<dbReference type="Pfam" id="PF12796">
    <property type="entry name" value="Ank_2"/>
    <property type="match status" value="5"/>
</dbReference>
<feature type="repeat" description="ANK" evidence="3">
    <location>
        <begin position="1252"/>
        <end position="1285"/>
    </location>
</feature>
<dbReference type="InterPro" id="IPR036770">
    <property type="entry name" value="Ankyrin_rpt-contain_sf"/>
</dbReference>
<dbReference type="PROSITE" id="PS50088">
    <property type="entry name" value="ANK_REPEAT"/>
    <property type="match status" value="5"/>
</dbReference>
<evidence type="ECO:0000313" key="4">
    <source>
        <dbReference type="EMBL" id="KAF0683172.1"/>
    </source>
</evidence>
<keyword evidence="1" id="KW-0677">Repeat</keyword>
<dbReference type="PANTHER" id="PTHR24198:SF165">
    <property type="entry name" value="ANKYRIN REPEAT-CONTAINING PROTEIN-RELATED"/>
    <property type="match status" value="1"/>
</dbReference>
<dbReference type="EMBL" id="VJMH01007445">
    <property type="protein sequence ID" value="KAF0683172.1"/>
    <property type="molecule type" value="Genomic_DNA"/>
</dbReference>
<dbReference type="PANTHER" id="PTHR24198">
    <property type="entry name" value="ANKYRIN REPEAT AND PROTEIN KINASE DOMAIN-CONTAINING PROTEIN"/>
    <property type="match status" value="1"/>
</dbReference>
<feature type="repeat" description="ANK" evidence="3">
    <location>
        <begin position="650"/>
        <end position="683"/>
    </location>
</feature>
<reference evidence="5 6" key="1">
    <citation type="submission" date="2019-03" db="EMBL/GenBank/DDBJ databases">
        <authorList>
            <person name="Gaulin E."/>
            <person name="Dumas B."/>
        </authorList>
    </citation>
    <scope>NUCLEOTIDE SEQUENCE [LARGE SCALE GENOMIC DNA]</scope>
    <source>
        <strain evidence="5">CBS 568.67</strain>
    </source>
</reference>
<protein>
    <submittedName>
        <fullName evidence="5">Aste57867_24765 protein</fullName>
    </submittedName>
</protein>
<name>A0A485LRA5_9STRA</name>
<evidence type="ECO:0000313" key="6">
    <source>
        <dbReference type="Proteomes" id="UP000332933"/>
    </source>
</evidence>
<dbReference type="SMART" id="SM00248">
    <property type="entry name" value="ANK"/>
    <property type="match status" value="17"/>
</dbReference>
<dbReference type="SUPFAM" id="SSF48403">
    <property type="entry name" value="Ankyrin repeat"/>
    <property type="match status" value="4"/>
</dbReference>
<dbReference type="InterPro" id="IPR002110">
    <property type="entry name" value="Ankyrin_rpt"/>
</dbReference>
<feature type="repeat" description="ANK" evidence="3">
    <location>
        <begin position="1426"/>
        <end position="1447"/>
    </location>
</feature>
<accession>A0A485LRA5</accession>
<proteinExistence type="predicted"/>
<organism evidence="5 6">
    <name type="scientific">Aphanomyces stellatus</name>
    <dbReference type="NCBI Taxonomy" id="120398"/>
    <lineage>
        <taxon>Eukaryota</taxon>
        <taxon>Sar</taxon>
        <taxon>Stramenopiles</taxon>
        <taxon>Oomycota</taxon>
        <taxon>Saprolegniomycetes</taxon>
        <taxon>Saprolegniales</taxon>
        <taxon>Verrucalvaceae</taxon>
        <taxon>Aphanomyces</taxon>
    </lineage>
</organism>
<dbReference type="EMBL" id="CAADRA010007471">
    <property type="protein sequence ID" value="VFU01401.1"/>
    <property type="molecule type" value="Genomic_DNA"/>
</dbReference>
<gene>
    <name evidence="5" type="primary">Aste57867_24765</name>
    <name evidence="4" type="ORF">As57867_024687</name>
    <name evidence="5" type="ORF">ASTE57867_24765</name>
</gene>
<sequence>MPLVQAVGLGDVAAVETLVHESLEPIADLAQTLNGVCVVCAALQRLQCSGENPASHEEIVRLVLASDSAAINRVCKTGVTPLMTAIECCAPLEIIQQLCQRCDIGTMHQDMDGKTALHVAASMGWADVVEIVLDGISILDERGATALMALFDPSDSSVSNNIQRDRVRVLHLFLDHDEVDVNMEDGEGGTVRTRLQDDGVSVDIEALATALCAHPSLDVYRVHPVTGHTMLLWAIHKRLPAVIDALLRRADVSDLGQHHQTCHASFVDLMAFSSVESVADHCTWRPPQVVPTWSSILVQVQGVDVNSRNQDGRTALMMLAAMRDDDDDEGLHSLTRFLLDSKSIDANATDNNNLSALLLLQDRRCTAWTIEMATLLCQRPDLDVNRIHPNVHARVRFEIQVYISRRGWMCSGGPSATIRSRSSVRALVVRSDVNITRCGTKAWLLLFQTASVDIVRQYFARPDVDATVHDKTTVLHVASIGLRVDLLEFALNYVDVNATNVHGLTALALVVKQSTDDDAQLRCVHLLLETPGIDVNVVDNDGKTTLLWLVQASIHTVHKSEIARLLCARPELDVNVTHPTSKLTVGAWALREQQQVIVDVLLDRADVVDFSCDGDHRRGITPLMRAAAFASVDVVRRMYRSDVGLEVSLHGETALHVAARAGQVETLAFLLHCDGADVNGRNHRLETPLLLSVTGCGDVLGTVAALLAVPGVDVNAADRDDRTVLCRVQEADLHMDVKAEIACWICSRPELDATHQLPTTRRTVYEWAVHNNLESVVAILLSRSDALEDSSCKPRLNELDVLETLTREPTHALKYGQVHDTSNVAMEHGEFHDEEPVEFMGVEYLDKAIQSGQVNLVRNQLSLATPGDIRDGNLTRKRCILCMVLSMWNPSDSGCWDEAENSHSEDACLAIAQLLINCNAVDINVTCRGISNIVTTTMNIDDPQALSCPTNEPFNGSTPLMTAILCNVPDIIVVQLCQHPNIQLDQTDSDGNTNLHYACAAARPAVVECLLSLVEADAVNCRNRARATPLMTFLITRRHATSTAESSDLIHRGVRTVQLLLQVPCIDLLSTEKYDVLSCLQRRDAPKDETTQVALLLCQHLDGDLTYRDTLWDEKLFHWALKHAYKAIVDSVLARVNMTTTRRQKFNLEWAVYHGDSYAVEESLGLVLAQDFAAEPTDHATCVLRLALEKCNKDNDGLILSMLLNWDSDGAFHGVYKDGSTLLMIAASNTNVDTVDRILGRPTTYIMATAKNGQTALHIAAGRDSQSMLSKFLQCDGVDLNCIDNEGETPLHVATRRGKKAPFMRLLVCDNIDRGETALGIAKAAASIDACGSLNPTAVSMVKSLCRRPELKVDMALVVWAVKHDIIKVVAELFARSDVDVPAIQAPISNPSKTKLFMHAVQFAPIEAVCILSQRRGFNVNQTNKNGDTALHLAAAQYRLDVIQVLLACDGIDVHLMNVVTRDKALTKCTGGVCSTARQCLWL</sequence>
<keyword evidence="2 3" id="KW-0040">ANK repeat</keyword>
<keyword evidence="6" id="KW-1185">Reference proteome</keyword>
<evidence type="ECO:0000256" key="2">
    <source>
        <dbReference type="ARBA" id="ARBA00023043"/>
    </source>
</evidence>
<reference evidence="4" key="2">
    <citation type="submission" date="2019-06" db="EMBL/GenBank/DDBJ databases">
        <title>Genomics analysis of Aphanomyces spp. identifies a new class of oomycete effector associated with host adaptation.</title>
        <authorList>
            <person name="Gaulin E."/>
        </authorList>
    </citation>
    <scope>NUCLEOTIDE SEQUENCE</scope>
    <source>
        <strain evidence="4">CBS 578.67</strain>
    </source>
</reference>
<dbReference type="OrthoDB" id="9995210at2759"/>
<dbReference type="PROSITE" id="PS50297">
    <property type="entry name" value="ANK_REP_REGION"/>
    <property type="match status" value="5"/>
</dbReference>
<dbReference type="Proteomes" id="UP000332933">
    <property type="component" value="Unassembled WGS sequence"/>
</dbReference>
<dbReference type="Gene3D" id="1.25.40.20">
    <property type="entry name" value="Ankyrin repeat-containing domain"/>
    <property type="match status" value="7"/>
</dbReference>
<feature type="repeat" description="ANK" evidence="3">
    <location>
        <begin position="1286"/>
        <end position="1308"/>
    </location>
</feature>
<evidence type="ECO:0000256" key="1">
    <source>
        <dbReference type="ARBA" id="ARBA00022737"/>
    </source>
</evidence>
<feature type="repeat" description="ANK" evidence="3">
    <location>
        <begin position="112"/>
        <end position="134"/>
    </location>
</feature>
<evidence type="ECO:0000313" key="5">
    <source>
        <dbReference type="EMBL" id="VFU01401.1"/>
    </source>
</evidence>
<evidence type="ECO:0000256" key="3">
    <source>
        <dbReference type="PROSITE-ProRule" id="PRU00023"/>
    </source>
</evidence>